<evidence type="ECO:0000313" key="2">
    <source>
        <dbReference type="EMBL" id="KFD62583.1"/>
    </source>
</evidence>
<dbReference type="Proteomes" id="UP000030758">
    <property type="component" value="Unassembled WGS sequence"/>
</dbReference>
<proteinExistence type="predicted"/>
<accession>A0A085MKX0</accession>
<sequence>MAFLLPKQKSRRFPSKDATGKYALMNIPRKDLIGSAIAKESFTDRIPNRRSVRSDFAMVAGRLNVPAFFGLNLWFLEAVEPMKMIFPCTVFISQSVTCLRD</sequence>
<evidence type="ECO:0000313" key="1">
    <source>
        <dbReference type="EMBL" id="KFD57866.1"/>
    </source>
</evidence>
<organism evidence="1 3">
    <name type="scientific">Trichuris suis</name>
    <name type="common">pig whipworm</name>
    <dbReference type="NCBI Taxonomy" id="68888"/>
    <lineage>
        <taxon>Eukaryota</taxon>
        <taxon>Metazoa</taxon>
        <taxon>Ecdysozoa</taxon>
        <taxon>Nematoda</taxon>
        <taxon>Enoplea</taxon>
        <taxon>Dorylaimia</taxon>
        <taxon>Trichinellida</taxon>
        <taxon>Trichuridae</taxon>
        <taxon>Trichuris</taxon>
    </lineage>
</organism>
<dbReference type="AlphaFoldDB" id="A0A085MKX0"/>
<protein>
    <submittedName>
        <fullName evidence="1">Uncharacterized protein</fullName>
    </submittedName>
</protein>
<gene>
    <name evidence="1" type="ORF">M513_01099</name>
    <name evidence="2" type="ORF">M514_01099</name>
</gene>
<name>A0A085MKX0_9BILA</name>
<keyword evidence="3" id="KW-1185">Reference proteome</keyword>
<reference evidence="1 3" key="1">
    <citation type="journal article" date="2014" name="Nat. Genet.">
        <title>Genome and transcriptome of the porcine whipworm Trichuris suis.</title>
        <authorList>
            <person name="Jex A.R."/>
            <person name="Nejsum P."/>
            <person name="Schwarz E.M."/>
            <person name="Hu L."/>
            <person name="Young N.D."/>
            <person name="Hall R.S."/>
            <person name="Korhonen P.K."/>
            <person name="Liao S."/>
            <person name="Thamsborg S."/>
            <person name="Xia J."/>
            <person name="Xu P."/>
            <person name="Wang S."/>
            <person name="Scheerlinck J.P."/>
            <person name="Hofmann A."/>
            <person name="Sternberg P.W."/>
            <person name="Wang J."/>
            <person name="Gasser R.B."/>
        </authorList>
    </citation>
    <scope>NUCLEOTIDE SEQUENCE [LARGE SCALE GENOMIC DNA]</scope>
    <source>
        <strain evidence="2">DCEP-RM93F</strain>
        <strain evidence="1">DCEP-RM93M</strain>
    </source>
</reference>
<dbReference type="EMBL" id="KL363186">
    <property type="protein sequence ID" value="KFD57866.1"/>
    <property type="molecule type" value="Genomic_DNA"/>
</dbReference>
<dbReference type="EMBL" id="KL367592">
    <property type="protein sequence ID" value="KFD62583.1"/>
    <property type="molecule type" value="Genomic_DNA"/>
</dbReference>
<evidence type="ECO:0000313" key="3">
    <source>
        <dbReference type="Proteomes" id="UP000030764"/>
    </source>
</evidence>
<dbReference type="Proteomes" id="UP000030764">
    <property type="component" value="Unassembled WGS sequence"/>
</dbReference>